<dbReference type="SUPFAM" id="SSF52266">
    <property type="entry name" value="SGNH hydrolase"/>
    <property type="match status" value="1"/>
</dbReference>
<dbReference type="AlphaFoldDB" id="A0AAC9QT45"/>
<dbReference type="EMBL" id="CP019962">
    <property type="protein sequence ID" value="ARD65238.1"/>
    <property type="molecule type" value="Genomic_DNA"/>
</dbReference>
<dbReference type="Gene3D" id="3.40.50.1110">
    <property type="entry name" value="SGNH hydrolase"/>
    <property type="match status" value="1"/>
</dbReference>
<name>A0AAC9QT45_EUBLI</name>
<dbReference type="Pfam" id="PF13472">
    <property type="entry name" value="Lipase_GDSL_2"/>
    <property type="match status" value="1"/>
</dbReference>
<dbReference type="PANTHER" id="PTHR30383">
    <property type="entry name" value="THIOESTERASE 1/PROTEASE 1/LYSOPHOSPHOLIPASE L1"/>
    <property type="match status" value="1"/>
</dbReference>
<accession>A0AAC9QT45</accession>
<dbReference type="Proteomes" id="UP000192391">
    <property type="component" value="Chromosome"/>
</dbReference>
<dbReference type="KEGG" id="elim:B2M23_06655"/>
<dbReference type="PANTHER" id="PTHR30383:SF5">
    <property type="entry name" value="SGNH HYDROLASE-TYPE ESTERASE DOMAIN-CONTAINING PROTEIN"/>
    <property type="match status" value="1"/>
</dbReference>
<reference evidence="3" key="1">
    <citation type="journal article" date="2017" name="Sci. Rep.">
        <title>Determination of the Genome and Primary Transcriptome of Syngas Fermenting Eubacterium limosum ATCC 8486.</title>
        <authorList>
            <person name="Song Y."/>
            <person name="Shin J."/>
            <person name="Jeong Y."/>
            <person name="Jin S."/>
            <person name="Lee J.K."/>
            <person name="Kim D.R."/>
            <person name="Kim S.C."/>
            <person name="Cho S."/>
            <person name="Cho B.K."/>
        </authorList>
    </citation>
    <scope>NUCLEOTIDE SEQUENCE [LARGE SCALE GENOMIC DNA]</scope>
    <source>
        <strain evidence="3">ATCC 8486</strain>
    </source>
</reference>
<protein>
    <recommendedName>
        <fullName evidence="1">SGNH hydrolase-type esterase domain-containing protein</fullName>
    </recommendedName>
</protein>
<gene>
    <name evidence="2" type="ORF">B2M23_06655</name>
</gene>
<evidence type="ECO:0000313" key="2">
    <source>
        <dbReference type="EMBL" id="ARD65238.1"/>
    </source>
</evidence>
<dbReference type="InterPro" id="IPR013830">
    <property type="entry name" value="SGNH_hydro"/>
</dbReference>
<dbReference type="GO" id="GO:0004622">
    <property type="term" value="F:phosphatidylcholine lysophospholipase activity"/>
    <property type="evidence" value="ECO:0007669"/>
    <property type="project" value="TreeGrafter"/>
</dbReference>
<proteinExistence type="predicted"/>
<dbReference type="InterPro" id="IPR036514">
    <property type="entry name" value="SGNH_hydro_sf"/>
</dbReference>
<feature type="domain" description="SGNH hydrolase-type esterase" evidence="1">
    <location>
        <begin position="68"/>
        <end position="222"/>
    </location>
</feature>
<dbReference type="InterPro" id="IPR051532">
    <property type="entry name" value="Ester_Hydrolysis_Enzymes"/>
</dbReference>
<sequence>MNMKRKKSICLVLAASLFINIFCGLYFFLKFVGEFSSVKNAEIVLDNPKYVARLSTFQLNNESTQVVFVGDSITAYIDWHEFFPEEELLNRGIEGDTWGGVLHRLDEVISRNPSTIIFMVGINDIAQKIQPAEILRNIDIVCERIKENLPEARVLIFSILPSPNISIDKVKEVNERIEQLSKERKNVEYCDIFPEFILEDGSPNMELFSEDGIHLNGNGYRIWIDRLKTIL</sequence>
<organism evidence="2 3">
    <name type="scientific">Eubacterium limosum</name>
    <dbReference type="NCBI Taxonomy" id="1736"/>
    <lineage>
        <taxon>Bacteria</taxon>
        <taxon>Bacillati</taxon>
        <taxon>Bacillota</taxon>
        <taxon>Clostridia</taxon>
        <taxon>Eubacteriales</taxon>
        <taxon>Eubacteriaceae</taxon>
        <taxon>Eubacterium</taxon>
    </lineage>
</organism>
<evidence type="ECO:0000259" key="1">
    <source>
        <dbReference type="Pfam" id="PF13472"/>
    </source>
</evidence>
<evidence type="ECO:0000313" key="3">
    <source>
        <dbReference type="Proteomes" id="UP000192391"/>
    </source>
</evidence>